<gene>
    <name evidence="2" type="primary">CFAP119</name>
</gene>
<dbReference type="Proteomes" id="UP000694559">
    <property type="component" value="Unplaced"/>
</dbReference>
<name>A0A8C6XY68_NAJNA</name>
<dbReference type="Ensembl" id="ENSNNAT00000022675.1">
    <property type="protein sequence ID" value="ENSNNAP00000021626.1"/>
    <property type="gene ID" value="ENSNNAG00000014264.1"/>
</dbReference>
<sequence>KHYKNLKTIPPTIDLTPFLRFMHKHTIVPTIPVLLFLLFFLYDFESNPRSAILLDLYFYTIQFSREQGFNREQTSAFFSIVKDVHEACVETPLPNMEECYKYFSELVFCHSIRRPPFSIDLFNQDQLVLLTDYMINTYFRHYKLYKYAFTPQVRLSCREGPVSSCQFPAIAKEEHPLWKTTQLQNVTSDIVWLLLRILLPRDGAASLLREHPKHRGSRR</sequence>
<keyword evidence="3" id="KW-1185">Reference proteome</keyword>
<dbReference type="GeneTree" id="ENSGT00940000154323"/>
<keyword evidence="1" id="KW-1133">Transmembrane helix</keyword>
<evidence type="ECO:0000313" key="2">
    <source>
        <dbReference type="Ensembl" id="ENSNNAP00000021626.1"/>
    </source>
</evidence>
<dbReference type="Pfam" id="PF14769">
    <property type="entry name" value="CLAMP"/>
    <property type="match status" value="1"/>
</dbReference>
<reference evidence="2" key="1">
    <citation type="submission" date="2025-08" db="UniProtKB">
        <authorList>
            <consortium name="Ensembl"/>
        </authorList>
    </citation>
    <scope>IDENTIFICATION</scope>
</reference>
<dbReference type="PANTHER" id="PTHR28457:SF1">
    <property type="entry name" value="CILIA- AND FLAGELLA-ASSOCIATED PROTEIN 119"/>
    <property type="match status" value="1"/>
</dbReference>
<dbReference type="AlphaFoldDB" id="A0A8C6XY68"/>
<feature type="transmembrane region" description="Helical" evidence="1">
    <location>
        <begin position="26"/>
        <end position="44"/>
    </location>
</feature>
<proteinExistence type="predicted"/>
<dbReference type="PANTHER" id="PTHR28457">
    <property type="entry name" value="COILED-COIL DOMAIN-CONTAINING PROTEIN 189"/>
    <property type="match status" value="1"/>
</dbReference>
<protein>
    <submittedName>
        <fullName evidence="2">Cilia and flagella associated protein 119</fullName>
    </submittedName>
</protein>
<keyword evidence="1" id="KW-0812">Transmembrane</keyword>
<organism evidence="2 3">
    <name type="scientific">Naja naja</name>
    <name type="common">Indian cobra</name>
    <dbReference type="NCBI Taxonomy" id="35670"/>
    <lineage>
        <taxon>Eukaryota</taxon>
        <taxon>Metazoa</taxon>
        <taxon>Chordata</taxon>
        <taxon>Craniata</taxon>
        <taxon>Vertebrata</taxon>
        <taxon>Euteleostomi</taxon>
        <taxon>Lepidosauria</taxon>
        <taxon>Squamata</taxon>
        <taxon>Bifurcata</taxon>
        <taxon>Unidentata</taxon>
        <taxon>Episquamata</taxon>
        <taxon>Toxicofera</taxon>
        <taxon>Serpentes</taxon>
        <taxon>Colubroidea</taxon>
        <taxon>Elapidae</taxon>
        <taxon>Elapinae</taxon>
        <taxon>Naja</taxon>
    </lineage>
</organism>
<keyword evidence="1" id="KW-0472">Membrane</keyword>
<dbReference type="InterPro" id="IPR032727">
    <property type="entry name" value="CLAMP"/>
</dbReference>
<accession>A0A8C6XY68</accession>
<reference evidence="2" key="2">
    <citation type="submission" date="2025-09" db="UniProtKB">
        <authorList>
            <consortium name="Ensembl"/>
        </authorList>
    </citation>
    <scope>IDENTIFICATION</scope>
</reference>
<evidence type="ECO:0000256" key="1">
    <source>
        <dbReference type="SAM" id="Phobius"/>
    </source>
</evidence>
<evidence type="ECO:0000313" key="3">
    <source>
        <dbReference type="Proteomes" id="UP000694559"/>
    </source>
</evidence>